<evidence type="ECO:0000313" key="3">
    <source>
        <dbReference type="EMBL" id="CAB4200353.1"/>
    </source>
</evidence>
<evidence type="ECO:0000313" key="2">
    <source>
        <dbReference type="EMBL" id="CAB4187716.1"/>
    </source>
</evidence>
<accession>A0A6J5S1L4</accession>
<dbReference type="EMBL" id="LR797103">
    <property type="protein sequence ID" value="CAB4187716.1"/>
    <property type="molecule type" value="Genomic_DNA"/>
</dbReference>
<protein>
    <submittedName>
        <fullName evidence="3">Uncharacterized protein</fullName>
    </submittedName>
</protein>
<name>A0A6J5S1L4_9CAUD</name>
<organism evidence="3">
    <name type="scientific">uncultured Caudovirales phage</name>
    <dbReference type="NCBI Taxonomy" id="2100421"/>
    <lineage>
        <taxon>Viruses</taxon>
        <taxon>Duplodnaviria</taxon>
        <taxon>Heunggongvirae</taxon>
        <taxon>Uroviricota</taxon>
        <taxon>Caudoviricetes</taxon>
        <taxon>Peduoviridae</taxon>
        <taxon>Maltschvirus</taxon>
        <taxon>Maltschvirus maltsch</taxon>
    </lineage>
</organism>
<reference evidence="3" key="1">
    <citation type="submission" date="2020-05" db="EMBL/GenBank/DDBJ databases">
        <authorList>
            <person name="Chiriac C."/>
            <person name="Salcher M."/>
            <person name="Ghai R."/>
            <person name="Kavagutti S V."/>
        </authorList>
    </citation>
    <scope>NUCLEOTIDE SEQUENCE</scope>
</reference>
<dbReference type="EMBL" id="LR796875">
    <property type="protein sequence ID" value="CAB4171795.1"/>
    <property type="molecule type" value="Genomic_DNA"/>
</dbReference>
<proteinExistence type="predicted"/>
<evidence type="ECO:0000313" key="1">
    <source>
        <dbReference type="EMBL" id="CAB4171795.1"/>
    </source>
</evidence>
<dbReference type="EMBL" id="LR797295">
    <property type="protein sequence ID" value="CAB4200353.1"/>
    <property type="molecule type" value="Genomic_DNA"/>
</dbReference>
<sequence>MNAELGTLDLLARNRGYFLWLQTARIPNSSPPVGEPVALGLVHKDAHDPTFVCSIRGWHESFTSAIELCAEWLTRA</sequence>
<gene>
    <name evidence="2" type="ORF">UFOVP1156_52</name>
    <name evidence="3" type="ORF">UFOVP1346_36</name>
    <name evidence="1" type="ORF">UFOVP921_16</name>
</gene>